<dbReference type="EMBL" id="SJKA01000030">
    <property type="protein sequence ID" value="TCC16037.1"/>
    <property type="molecule type" value="Genomic_DNA"/>
</dbReference>
<feature type="domain" description="Sigma 54 modulation/S30EA ribosomal protein C-terminal" evidence="2">
    <location>
        <begin position="205"/>
        <end position="257"/>
    </location>
</feature>
<organism evidence="3 4">
    <name type="scientific">Kribbella sindirgiensis</name>
    <dbReference type="NCBI Taxonomy" id="1124744"/>
    <lineage>
        <taxon>Bacteria</taxon>
        <taxon>Bacillati</taxon>
        <taxon>Actinomycetota</taxon>
        <taxon>Actinomycetes</taxon>
        <taxon>Propionibacteriales</taxon>
        <taxon>Kribbellaceae</taxon>
        <taxon>Kribbella</taxon>
    </lineage>
</organism>
<dbReference type="Pfam" id="PF16321">
    <property type="entry name" value="Ribosom_S30AE_C"/>
    <property type="match status" value="2"/>
</dbReference>
<dbReference type="PANTHER" id="PTHR33231:SF1">
    <property type="entry name" value="30S RIBOSOMAL PROTEIN"/>
    <property type="match status" value="1"/>
</dbReference>
<name>A0A4R0I180_9ACTN</name>
<dbReference type="InterPro" id="IPR038416">
    <property type="entry name" value="Ribosom_S30AE_C_sf"/>
</dbReference>
<dbReference type="GO" id="GO:0043024">
    <property type="term" value="F:ribosomal small subunit binding"/>
    <property type="evidence" value="ECO:0007669"/>
    <property type="project" value="TreeGrafter"/>
</dbReference>
<proteinExistence type="predicted"/>
<feature type="compositionally biased region" description="Basic residues" evidence="1">
    <location>
        <begin position="12"/>
        <end position="27"/>
    </location>
</feature>
<dbReference type="OrthoDB" id="3825664at2"/>
<evidence type="ECO:0000313" key="4">
    <source>
        <dbReference type="Proteomes" id="UP000292695"/>
    </source>
</evidence>
<dbReference type="InterPro" id="IPR050574">
    <property type="entry name" value="HPF/YfiA_ribosome-assoc"/>
</dbReference>
<feature type="region of interest" description="Disordered" evidence="1">
    <location>
        <begin position="1"/>
        <end position="57"/>
    </location>
</feature>
<reference evidence="3 4" key="1">
    <citation type="submission" date="2019-02" db="EMBL/GenBank/DDBJ databases">
        <title>Kribbella capetownensis sp. nov. and Kribbella speibonae sp. nov., isolated from soil.</title>
        <authorList>
            <person name="Curtis S.M."/>
            <person name="Norton I."/>
            <person name="Everest G.J."/>
            <person name="Meyers P.R."/>
        </authorList>
    </citation>
    <scope>NUCLEOTIDE SEQUENCE [LARGE SCALE GENOMIC DNA]</scope>
    <source>
        <strain evidence="3 4">DSM 27082</strain>
    </source>
</reference>
<accession>A0A4R0I180</accession>
<protein>
    <recommendedName>
        <fullName evidence="2">Sigma 54 modulation/S30EA ribosomal protein C-terminal domain-containing protein</fullName>
    </recommendedName>
</protein>
<gene>
    <name evidence="3" type="ORF">E0H50_40880</name>
</gene>
<evidence type="ECO:0000256" key="1">
    <source>
        <dbReference type="SAM" id="MobiDB-lite"/>
    </source>
</evidence>
<dbReference type="Gene3D" id="3.30.505.50">
    <property type="entry name" value="Sigma 54 modulation/S30EA ribosomal protein, C-terminal domain"/>
    <property type="match status" value="2"/>
</dbReference>
<feature type="compositionally biased region" description="Low complexity" evidence="1">
    <location>
        <begin position="45"/>
        <end position="57"/>
    </location>
</feature>
<dbReference type="Proteomes" id="UP000292695">
    <property type="component" value="Unassembled WGS sequence"/>
</dbReference>
<dbReference type="PANTHER" id="PTHR33231">
    <property type="entry name" value="30S RIBOSOMAL PROTEIN"/>
    <property type="match status" value="1"/>
</dbReference>
<sequence length="348" mass="37496">MRPSVPPQHSPVSRRTRSRRACPRRSPLKLLRMIVTRSAPGTAGTNGPVSGPNGPVPERVSAASLKLSGGNMSTQSQFAPPLRPGASIPVSTAGILPTDAATAIREHLAPIVGPWAAHSRVRLTRLAEPGLRRPLVAQVDVQLTAGRRVRAQVAAATMSDAVGFLASRTIEQLQVFPTALAECLRERFTTAPPPSPPELLPPSVRRIVRRKLCRPAAMTVADAIVILEAMDYRFHLFREKYSRQDSMVVRTSPGRYRIIQPRPNPIGLEITSPPITLAAAERRSLADATAKLDLTGAPVDIFTDKSTGRLHALYARYDGHYGLLGCDATIRPGFRRAAGDRLAGPGPS</sequence>
<comment type="caution">
    <text evidence="3">The sequence shown here is derived from an EMBL/GenBank/DDBJ whole genome shotgun (WGS) entry which is preliminary data.</text>
</comment>
<dbReference type="GO" id="GO:0022627">
    <property type="term" value="C:cytosolic small ribosomal subunit"/>
    <property type="evidence" value="ECO:0007669"/>
    <property type="project" value="TreeGrafter"/>
</dbReference>
<dbReference type="InterPro" id="IPR032528">
    <property type="entry name" value="Ribosom_S30AE_C"/>
</dbReference>
<dbReference type="AlphaFoldDB" id="A0A4R0I180"/>
<keyword evidence="4" id="KW-1185">Reference proteome</keyword>
<evidence type="ECO:0000259" key="2">
    <source>
        <dbReference type="Pfam" id="PF16321"/>
    </source>
</evidence>
<feature type="domain" description="Sigma 54 modulation/S30EA ribosomal protein C-terminal" evidence="2">
    <location>
        <begin position="281"/>
        <end position="323"/>
    </location>
</feature>
<dbReference type="GO" id="GO:0045900">
    <property type="term" value="P:negative regulation of translational elongation"/>
    <property type="evidence" value="ECO:0007669"/>
    <property type="project" value="TreeGrafter"/>
</dbReference>
<evidence type="ECO:0000313" key="3">
    <source>
        <dbReference type="EMBL" id="TCC16037.1"/>
    </source>
</evidence>